<proteinExistence type="predicted"/>
<dbReference type="EMBL" id="JBGXBU010000004">
    <property type="protein sequence ID" value="MFM4893600.1"/>
    <property type="molecule type" value="Genomic_DNA"/>
</dbReference>
<sequence>MFTYFLIFAFANVAMFDFAHIRALKSDKRTFHEESVIEIEDVVEKGASAPPSLPVPLARQGRVLCIGMGP</sequence>
<organism evidence="1 2">
    <name type="scientific">Aeromonas bivalvium</name>
    <dbReference type="NCBI Taxonomy" id="440079"/>
    <lineage>
        <taxon>Bacteria</taxon>
        <taxon>Pseudomonadati</taxon>
        <taxon>Pseudomonadota</taxon>
        <taxon>Gammaproteobacteria</taxon>
        <taxon>Aeromonadales</taxon>
        <taxon>Aeromonadaceae</taxon>
        <taxon>Aeromonas</taxon>
    </lineage>
</organism>
<evidence type="ECO:0000313" key="1">
    <source>
        <dbReference type="EMBL" id="MFM4893600.1"/>
    </source>
</evidence>
<gene>
    <name evidence="1" type="ORF">ACEUDJ_12065</name>
</gene>
<accession>A0ABW9GR20</accession>
<dbReference type="GeneID" id="97220846"/>
<keyword evidence="2" id="KW-1185">Reference proteome</keyword>
<protein>
    <submittedName>
        <fullName evidence="1">Uncharacterized protein</fullName>
    </submittedName>
</protein>
<name>A0ABW9GR20_9GAMM</name>
<comment type="caution">
    <text evidence="1">The sequence shown here is derived from an EMBL/GenBank/DDBJ whole genome shotgun (WGS) entry which is preliminary data.</text>
</comment>
<dbReference type="RefSeq" id="WP_392444632.1">
    <property type="nucleotide sequence ID" value="NZ_JBGXBU010000004.1"/>
</dbReference>
<evidence type="ECO:0000313" key="2">
    <source>
        <dbReference type="Proteomes" id="UP001630969"/>
    </source>
</evidence>
<dbReference type="Proteomes" id="UP001630969">
    <property type="component" value="Unassembled WGS sequence"/>
</dbReference>
<reference evidence="1 2" key="1">
    <citation type="submission" date="2024-09" db="EMBL/GenBank/DDBJ databases">
        <title>Aeromonas strains Genome sequencing and assembly.</title>
        <authorList>
            <person name="Hu X."/>
            <person name="Tang B."/>
        </authorList>
    </citation>
    <scope>NUCLEOTIDE SEQUENCE [LARGE SCALE GENOMIC DNA]</scope>
    <source>
        <strain evidence="1 2">NB23SCDHY001</strain>
    </source>
</reference>